<name>A0A067QN88_ZOONE</name>
<evidence type="ECO:0000256" key="1">
    <source>
        <dbReference type="SAM" id="SignalP"/>
    </source>
</evidence>
<dbReference type="OMA" id="ASKIISW"/>
<dbReference type="EMBL" id="KK853131">
    <property type="protein sequence ID" value="KDR10906.1"/>
    <property type="molecule type" value="Genomic_DNA"/>
</dbReference>
<dbReference type="InParanoid" id="A0A067QN88"/>
<keyword evidence="3" id="KW-1185">Reference proteome</keyword>
<proteinExistence type="predicted"/>
<feature type="signal peptide" evidence="1">
    <location>
        <begin position="1"/>
        <end position="19"/>
    </location>
</feature>
<feature type="chain" id="PRO_5001647736" description="Apolipoprotein D" evidence="1">
    <location>
        <begin position="20"/>
        <end position="188"/>
    </location>
</feature>
<evidence type="ECO:0000313" key="2">
    <source>
        <dbReference type="EMBL" id="KDR10906.1"/>
    </source>
</evidence>
<sequence>MLKQVVLVFCLHLGILVTPAPDFHSTMKPCPSFKSKRNFGINKIMGEWNLAMLLIDEPYKQPEDDSSCIKGNFKKINSTAFKQIWYEESPQYGYGAIIDLPTVLAHTGDWTVTDPLGGHIQLKIARASPSHLCMTFCGTHHGKSTHLWTAVVTRKKPINNMDFLILSAELLAQGFSNNDSNIIKWDKC</sequence>
<organism evidence="2 3">
    <name type="scientific">Zootermopsis nevadensis</name>
    <name type="common">Dampwood termite</name>
    <dbReference type="NCBI Taxonomy" id="136037"/>
    <lineage>
        <taxon>Eukaryota</taxon>
        <taxon>Metazoa</taxon>
        <taxon>Ecdysozoa</taxon>
        <taxon>Arthropoda</taxon>
        <taxon>Hexapoda</taxon>
        <taxon>Insecta</taxon>
        <taxon>Pterygota</taxon>
        <taxon>Neoptera</taxon>
        <taxon>Polyneoptera</taxon>
        <taxon>Dictyoptera</taxon>
        <taxon>Blattodea</taxon>
        <taxon>Blattoidea</taxon>
        <taxon>Termitoidae</taxon>
        <taxon>Termopsidae</taxon>
        <taxon>Zootermopsis</taxon>
    </lineage>
</organism>
<dbReference type="InterPro" id="IPR012674">
    <property type="entry name" value="Calycin"/>
</dbReference>
<reference evidence="2 3" key="1">
    <citation type="journal article" date="2014" name="Nat. Commun.">
        <title>Molecular traces of alternative social organization in a termite genome.</title>
        <authorList>
            <person name="Terrapon N."/>
            <person name="Li C."/>
            <person name="Robertson H.M."/>
            <person name="Ji L."/>
            <person name="Meng X."/>
            <person name="Booth W."/>
            <person name="Chen Z."/>
            <person name="Childers C.P."/>
            <person name="Glastad K.M."/>
            <person name="Gokhale K."/>
            <person name="Gowin J."/>
            <person name="Gronenberg W."/>
            <person name="Hermansen R.A."/>
            <person name="Hu H."/>
            <person name="Hunt B.G."/>
            <person name="Huylmans A.K."/>
            <person name="Khalil S.M."/>
            <person name="Mitchell R.D."/>
            <person name="Munoz-Torres M.C."/>
            <person name="Mustard J.A."/>
            <person name="Pan H."/>
            <person name="Reese J.T."/>
            <person name="Scharf M.E."/>
            <person name="Sun F."/>
            <person name="Vogel H."/>
            <person name="Xiao J."/>
            <person name="Yang W."/>
            <person name="Yang Z."/>
            <person name="Yang Z."/>
            <person name="Zhou J."/>
            <person name="Zhu J."/>
            <person name="Brent C.S."/>
            <person name="Elsik C.G."/>
            <person name="Goodisman M.A."/>
            <person name="Liberles D.A."/>
            <person name="Roe R.M."/>
            <person name="Vargo E.L."/>
            <person name="Vilcinskas A."/>
            <person name="Wang J."/>
            <person name="Bornberg-Bauer E."/>
            <person name="Korb J."/>
            <person name="Zhang G."/>
            <person name="Liebig J."/>
        </authorList>
    </citation>
    <scope>NUCLEOTIDE SEQUENCE [LARGE SCALE GENOMIC DNA]</scope>
    <source>
        <tissue evidence="2">Whole organism</tissue>
    </source>
</reference>
<dbReference type="OrthoDB" id="10409993at2759"/>
<keyword evidence="1" id="KW-0732">Signal</keyword>
<accession>A0A067QN88</accession>
<dbReference type="AlphaFoldDB" id="A0A067QN88"/>
<protein>
    <recommendedName>
        <fullName evidence="4">Apolipoprotein D</fullName>
    </recommendedName>
</protein>
<gene>
    <name evidence="2" type="ORF">L798_14428</name>
</gene>
<dbReference type="SUPFAM" id="SSF50814">
    <property type="entry name" value="Lipocalins"/>
    <property type="match status" value="1"/>
</dbReference>
<dbReference type="Proteomes" id="UP000027135">
    <property type="component" value="Unassembled WGS sequence"/>
</dbReference>
<evidence type="ECO:0000313" key="3">
    <source>
        <dbReference type="Proteomes" id="UP000027135"/>
    </source>
</evidence>
<evidence type="ECO:0008006" key="4">
    <source>
        <dbReference type="Google" id="ProtNLM"/>
    </source>
</evidence>